<evidence type="ECO:0000313" key="3">
    <source>
        <dbReference type="Proteomes" id="UP000075243"/>
    </source>
</evidence>
<keyword evidence="1" id="KW-0812">Transmembrane</keyword>
<dbReference type="PANTHER" id="PTHR36350:SF2">
    <property type="entry name" value="PROTEIN, PUTATIVE-RELATED"/>
    <property type="match status" value="1"/>
</dbReference>
<feature type="transmembrane region" description="Helical" evidence="1">
    <location>
        <begin position="72"/>
        <end position="92"/>
    </location>
</feature>
<accession>A0A151S4I3</accession>
<dbReference type="Proteomes" id="UP000075243">
    <property type="component" value="Unassembled WGS sequence"/>
</dbReference>
<keyword evidence="1" id="KW-0472">Membrane</keyword>
<name>A0A151S4I3_CAJCA</name>
<reference evidence="2" key="1">
    <citation type="journal article" date="2012" name="Nat. Biotechnol.">
        <title>Draft genome sequence of pigeonpea (Cajanus cajan), an orphan legume crop of resource-poor farmers.</title>
        <authorList>
            <person name="Varshney R.K."/>
            <person name="Chen W."/>
            <person name="Li Y."/>
            <person name="Bharti A.K."/>
            <person name="Saxena R.K."/>
            <person name="Schlueter J.A."/>
            <person name="Donoghue M.T."/>
            <person name="Azam S."/>
            <person name="Fan G."/>
            <person name="Whaley A.M."/>
            <person name="Farmer A.D."/>
            <person name="Sheridan J."/>
            <person name="Iwata A."/>
            <person name="Tuteja R."/>
            <person name="Penmetsa R.V."/>
            <person name="Wu W."/>
            <person name="Upadhyaya H.D."/>
            <person name="Yang S.P."/>
            <person name="Shah T."/>
            <person name="Saxena K.B."/>
            <person name="Michael T."/>
            <person name="McCombie W.R."/>
            <person name="Yang B."/>
            <person name="Zhang G."/>
            <person name="Yang H."/>
            <person name="Wang J."/>
            <person name="Spillane C."/>
            <person name="Cook D.R."/>
            <person name="May G.D."/>
            <person name="Xu X."/>
            <person name="Jackson S.A."/>
        </authorList>
    </citation>
    <scope>NUCLEOTIDE SEQUENCE [LARGE SCALE GENOMIC DNA]</scope>
</reference>
<keyword evidence="1" id="KW-1133">Transmembrane helix</keyword>
<evidence type="ECO:0000313" key="2">
    <source>
        <dbReference type="EMBL" id="KYP49668.1"/>
    </source>
</evidence>
<dbReference type="Gramene" id="C.cajan_26695.t">
    <property type="protein sequence ID" value="C.cajan_26695.t.cds1"/>
    <property type="gene ID" value="C.cajan_26695"/>
</dbReference>
<dbReference type="PANTHER" id="PTHR36350">
    <property type="entry name" value="TRANSMEMBRANE PROTEIN"/>
    <property type="match status" value="1"/>
</dbReference>
<dbReference type="AlphaFoldDB" id="A0A151S4I3"/>
<gene>
    <name evidence="2" type="ORF">KK1_028644</name>
</gene>
<keyword evidence="3" id="KW-1185">Reference proteome</keyword>
<dbReference type="EMBL" id="KQ483472">
    <property type="protein sequence ID" value="KYP49668.1"/>
    <property type="molecule type" value="Genomic_DNA"/>
</dbReference>
<sequence>MESAIICHPFPYVSKGFQSARPSLRFNHATPLCLPHFSTSRSPVTRSLSHATCMVERFSESSHNKGSGGNKILRGMTGASLVLACVLGLLNFSGKMNPKLTIAYACESGTKYNTSMLENTGRFVLESLLQTMREAGASSKDFGPSPDEVNTLKVFFFCHYFENELIHQRLLAAFDDY</sequence>
<protein>
    <submittedName>
        <fullName evidence="2">Uncharacterized protein</fullName>
    </submittedName>
</protein>
<evidence type="ECO:0000256" key="1">
    <source>
        <dbReference type="SAM" id="Phobius"/>
    </source>
</evidence>
<organism evidence="2 3">
    <name type="scientific">Cajanus cajan</name>
    <name type="common">Pigeon pea</name>
    <name type="synonym">Cajanus indicus</name>
    <dbReference type="NCBI Taxonomy" id="3821"/>
    <lineage>
        <taxon>Eukaryota</taxon>
        <taxon>Viridiplantae</taxon>
        <taxon>Streptophyta</taxon>
        <taxon>Embryophyta</taxon>
        <taxon>Tracheophyta</taxon>
        <taxon>Spermatophyta</taxon>
        <taxon>Magnoliopsida</taxon>
        <taxon>eudicotyledons</taxon>
        <taxon>Gunneridae</taxon>
        <taxon>Pentapetalae</taxon>
        <taxon>rosids</taxon>
        <taxon>fabids</taxon>
        <taxon>Fabales</taxon>
        <taxon>Fabaceae</taxon>
        <taxon>Papilionoideae</taxon>
        <taxon>50 kb inversion clade</taxon>
        <taxon>NPAAA clade</taxon>
        <taxon>indigoferoid/millettioid clade</taxon>
        <taxon>Phaseoleae</taxon>
        <taxon>Cajanus</taxon>
    </lineage>
</organism>
<proteinExistence type="predicted"/>